<protein>
    <submittedName>
        <fullName evidence="2">Uncharacterized protein</fullName>
    </submittedName>
</protein>
<gene>
    <name evidence="2" type="ORF">EV420DRAFT_1585560</name>
</gene>
<dbReference type="EMBL" id="JAUEPS010000096">
    <property type="protein sequence ID" value="KAK0438517.1"/>
    <property type="molecule type" value="Genomic_DNA"/>
</dbReference>
<feature type="compositionally biased region" description="Basic and acidic residues" evidence="1">
    <location>
        <begin position="112"/>
        <end position="122"/>
    </location>
</feature>
<dbReference type="GeneID" id="85358333"/>
<feature type="compositionally biased region" description="Basic and acidic residues" evidence="1">
    <location>
        <begin position="81"/>
        <end position="90"/>
    </location>
</feature>
<dbReference type="AlphaFoldDB" id="A0AA39J9B0"/>
<comment type="caution">
    <text evidence="2">The sequence shown here is derived from an EMBL/GenBank/DDBJ whole genome shotgun (WGS) entry which is preliminary data.</text>
</comment>
<dbReference type="RefSeq" id="XP_060322961.1">
    <property type="nucleotide sequence ID" value="XM_060474785.1"/>
</dbReference>
<feature type="non-terminal residue" evidence="2">
    <location>
        <position position="304"/>
    </location>
</feature>
<accession>A0AA39J9B0</accession>
<feature type="compositionally biased region" description="Low complexity" evidence="1">
    <location>
        <begin position="137"/>
        <end position="147"/>
    </location>
</feature>
<evidence type="ECO:0000256" key="1">
    <source>
        <dbReference type="SAM" id="MobiDB-lite"/>
    </source>
</evidence>
<sequence>FFTTFTISLMKSIDIRSESAVKLLAEFLDIDTGGRVMAEHFAHEVYSYVRSPFKDLFVYDSVIQYDVPSHVSSPPRPRPRRWQDVDEHPRQSSRSRSSSPTPCNHLAPSSPRDSRWHEDDISPVRSISWSPSGRHYPSVSKVSSPSPARATIPDDVDAPASITDVIEPPRPADVKGKSRASDEPLGNTASIVGLQPDVKGKSRVDTPCLSPAPSNVPETAPARSKKPIRTALDSLCAHLGAALASLLSSPTLLSRISSRTEDKKREHNSSDAPDSNLRVTGISHLRERRKTCCRRVGRGQWGSC</sequence>
<name>A0AA39J9B0_ARMTA</name>
<proteinExistence type="predicted"/>
<feature type="region of interest" description="Disordered" evidence="1">
    <location>
        <begin position="68"/>
        <end position="225"/>
    </location>
</feature>
<feature type="compositionally biased region" description="Basic and acidic residues" evidence="1">
    <location>
        <begin position="258"/>
        <end position="269"/>
    </location>
</feature>
<keyword evidence="3" id="KW-1185">Reference proteome</keyword>
<organism evidence="2 3">
    <name type="scientific">Armillaria tabescens</name>
    <name type="common">Ringless honey mushroom</name>
    <name type="synonym">Agaricus tabescens</name>
    <dbReference type="NCBI Taxonomy" id="1929756"/>
    <lineage>
        <taxon>Eukaryota</taxon>
        <taxon>Fungi</taxon>
        <taxon>Dikarya</taxon>
        <taxon>Basidiomycota</taxon>
        <taxon>Agaricomycotina</taxon>
        <taxon>Agaricomycetes</taxon>
        <taxon>Agaricomycetidae</taxon>
        <taxon>Agaricales</taxon>
        <taxon>Marasmiineae</taxon>
        <taxon>Physalacriaceae</taxon>
        <taxon>Desarmillaria</taxon>
    </lineage>
</organism>
<evidence type="ECO:0000313" key="2">
    <source>
        <dbReference type="EMBL" id="KAK0438517.1"/>
    </source>
</evidence>
<feature type="region of interest" description="Disordered" evidence="1">
    <location>
        <begin position="258"/>
        <end position="281"/>
    </location>
</feature>
<evidence type="ECO:0000313" key="3">
    <source>
        <dbReference type="Proteomes" id="UP001175211"/>
    </source>
</evidence>
<feature type="compositionally biased region" description="Basic and acidic residues" evidence="1">
    <location>
        <begin position="170"/>
        <end position="182"/>
    </location>
</feature>
<reference evidence="2" key="1">
    <citation type="submission" date="2023-06" db="EMBL/GenBank/DDBJ databases">
        <authorList>
            <consortium name="Lawrence Berkeley National Laboratory"/>
            <person name="Ahrendt S."/>
            <person name="Sahu N."/>
            <person name="Indic B."/>
            <person name="Wong-Bajracharya J."/>
            <person name="Merenyi Z."/>
            <person name="Ke H.-M."/>
            <person name="Monk M."/>
            <person name="Kocsube S."/>
            <person name="Drula E."/>
            <person name="Lipzen A."/>
            <person name="Balint B."/>
            <person name="Henrissat B."/>
            <person name="Andreopoulos B."/>
            <person name="Martin F.M."/>
            <person name="Harder C.B."/>
            <person name="Rigling D."/>
            <person name="Ford K.L."/>
            <person name="Foster G.D."/>
            <person name="Pangilinan J."/>
            <person name="Papanicolaou A."/>
            <person name="Barry K."/>
            <person name="LaButti K."/>
            <person name="Viragh M."/>
            <person name="Koriabine M."/>
            <person name="Yan M."/>
            <person name="Riley R."/>
            <person name="Champramary S."/>
            <person name="Plett K.L."/>
            <person name="Tsai I.J."/>
            <person name="Slot J."/>
            <person name="Sipos G."/>
            <person name="Plett J."/>
            <person name="Nagy L.G."/>
            <person name="Grigoriev I.V."/>
        </authorList>
    </citation>
    <scope>NUCLEOTIDE SEQUENCE</scope>
    <source>
        <strain evidence="2">CCBAS 213</strain>
    </source>
</reference>
<dbReference type="Proteomes" id="UP001175211">
    <property type="component" value="Unassembled WGS sequence"/>
</dbReference>